<dbReference type="SMART" id="SM00060">
    <property type="entry name" value="FN3"/>
    <property type="match status" value="2"/>
</dbReference>
<dbReference type="InterPro" id="IPR003599">
    <property type="entry name" value="Ig_sub"/>
</dbReference>
<accession>A0AAE1PET7</accession>
<keyword evidence="1" id="KW-0677">Repeat</keyword>
<evidence type="ECO:0000313" key="7">
    <source>
        <dbReference type="Proteomes" id="UP001292094"/>
    </source>
</evidence>
<dbReference type="PROSITE" id="PS50853">
    <property type="entry name" value="FN3"/>
    <property type="match status" value="2"/>
</dbReference>
<dbReference type="InterPro" id="IPR036116">
    <property type="entry name" value="FN3_sf"/>
</dbReference>
<feature type="region of interest" description="Disordered" evidence="3">
    <location>
        <begin position="745"/>
        <end position="815"/>
    </location>
</feature>
<feature type="region of interest" description="Disordered" evidence="3">
    <location>
        <begin position="507"/>
        <end position="713"/>
    </location>
</feature>
<dbReference type="PANTHER" id="PTHR14340">
    <property type="entry name" value="MICROFIBRIL-ASSOCIATED GLYCOPROTEIN 3"/>
    <property type="match status" value="1"/>
</dbReference>
<dbReference type="Pfam" id="PF07679">
    <property type="entry name" value="I-set"/>
    <property type="match status" value="2"/>
</dbReference>
<gene>
    <name evidence="6" type="ORF">Pmani_021429</name>
</gene>
<evidence type="ECO:0000259" key="4">
    <source>
        <dbReference type="PROSITE" id="PS50835"/>
    </source>
</evidence>
<dbReference type="FunFam" id="2.60.40.10:FF:000056">
    <property type="entry name" value="twitchin isoform X4"/>
    <property type="match status" value="1"/>
</dbReference>
<dbReference type="InterPro" id="IPR007110">
    <property type="entry name" value="Ig-like_dom"/>
</dbReference>
<evidence type="ECO:0000313" key="6">
    <source>
        <dbReference type="EMBL" id="KAK4306773.1"/>
    </source>
</evidence>
<sequence length="922" mass="100843">MRLVLWEIGGRSEGDGRDEWCGRSQWCGEGDYKGEWCTSDRPTAPGRPEAVDREGSVLSRLAYVKVENDALLLRWDSPNTDGGSPITGYVLERSEGLGEMWVRVNLVPIKDTEYAVANLIGGRDYRFRVSAENAVGVSPPSQTSEPVSISTDQEATEPHFLKELRNAVAVETQRVEFSVDIIGTPPPDITWYKDGFEVYDTRRFGFLMEGDRYTLVLKEAKLQDEGDIRVRATNRVGVASSQASLIVQAPPTITLPAQYEQGLIFDTDELIRLRVPYTGRPQPQATWTYNGKPVESDERHSMDVSEKYATLKIAGANRLDKGMYTLKLTNPQGNDHASFFVTVTDRPDPPSQPVITDVSGTSITLRWNPPQDDGGCRVSNYTIEYFRVGWDVWLKAASSRITWTQLADLIVGSQYRFRIKAENAYGVSEPGQESQQVLIEEAKSPSESFEYETYKSTTTVGSSLPKDSATLVKGDSSSFEYGGSSENSATGSFEVGEGLVERAQLLGRGPSNEGEFPRSGFDSQEPSLDLGTSTEKPPSFEYGDSRGPSLEVGSSEERDASFEQGMSVERGFSYEMGSSGERGQSFELGSSMERGQSYELGSSGEERGPSFEMGSSEEKGSSFDMGISAKRFPSFEMGSSAERDQSYELGSSLDRDSSLELGSSTERSPSFEQESTIRKGSSTHTKSSGERGPTVKTEKPAFQFGSSGEMGDSLEKEVSIEVTDVDGIPKNFLPVGASYDLSASLDRGSPCMEEQRAEGDSYPTGPLQESHMVTGSAGESMDFGGSVESSEPPTPPPRLPRKGGRSPALPPLELSGTRTISFHPVHDSSHLHDNIRQSLLPEDDDPECIVINTSPNPQALVHTVTNTPTTPYHPPHIANNPPCTSILPFHVPALHTTQILLLTLNYTHPTTRHPPNTPLLHP</sequence>
<dbReference type="PRINTS" id="PR00014">
    <property type="entry name" value="FNTYPEIII"/>
</dbReference>
<dbReference type="EMBL" id="JAWZYT010002091">
    <property type="protein sequence ID" value="KAK4306773.1"/>
    <property type="molecule type" value="Genomic_DNA"/>
</dbReference>
<dbReference type="FunFam" id="2.60.40.10:FF:000031">
    <property type="entry name" value="Myosin-binding protein C, slow type"/>
    <property type="match status" value="1"/>
</dbReference>
<protein>
    <submittedName>
        <fullName evidence="6">Uncharacterized protein</fullName>
    </submittedName>
</protein>
<dbReference type="InterPro" id="IPR036179">
    <property type="entry name" value="Ig-like_dom_sf"/>
</dbReference>
<feature type="domain" description="Ig-like" evidence="4">
    <location>
        <begin position="158"/>
        <end position="246"/>
    </location>
</feature>
<dbReference type="SUPFAM" id="SSF49265">
    <property type="entry name" value="Fibronectin type III"/>
    <property type="match status" value="1"/>
</dbReference>
<feature type="compositionally biased region" description="Polar residues" evidence="3">
    <location>
        <begin position="660"/>
        <end position="686"/>
    </location>
</feature>
<feature type="compositionally biased region" description="Polar residues" evidence="3">
    <location>
        <begin position="521"/>
        <end position="536"/>
    </location>
</feature>
<evidence type="ECO:0000256" key="2">
    <source>
        <dbReference type="ARBA" id="ARBA00023319"/>
    </source>
</evidence>
<feature type="domain" description="Fibronectin type-III" evidence="5">
    <location>
        <begin position="57"/>
        <end position="154"/>
    </location>
</feature>
<dbReference type="CDD" id="cd00063">
    <property type="entry name" value="FN3"/>
    <property type="match status" value="2"/>
</dbReference>
<organism evidence="6 7">
    <name type="scientific">Petrolisthes manimaculis</name>
    <dbReference type="NCBI Taxonomy" id="1843537"/>
    <lineage>
        <taxon>Eukaryota</taxon>
        <taxon>Metazoa</taxon>
        <taxon>Ecdysozoa</taxon>
        <taxon>Arthropoda</taxon>
        <taxon>Crustacea</taxon>
        <taxon>Multicrustacea</taxon>
        <taxon>Malacostraca</taxon>
        <taxon>Eumalacostraca</taxon>
        <taxon>Eucarida</taxon>
        <taxon>Decapoda</taxon>
        <taxon>Pleocyemata</taxon>
        <taxon>Anomura</taxon>
        <taxon>Galatheoidea</taxon>
        <taxon>Porcellanidae</taxon>
        <taxon>Petrolisthes</taxon>
    </lineage>
</organism>
<feature type="domain" description="Fibronectin type-III" evidence="5">
    <location>
        <begin position="349"/>
        <end position="442"/>
    </location>
</feature>
<dbReference type="InterPro" id="IPR003961">
    <property type="entry name" value="FN3_dom"/>
</dbReference>
<name>A0AAE1PET7_9EUCA</name>
<dbReference type="FunFam" id="2.60.40.10:FF:000612">
    <property type="entry name" value="palladin isoform X1"/>
    <property type="match status" value="1"/>
</dbReference>
<dbReference type="Gene3D" id="2.60.40.10">
    <property type="entry name" value="Immunoglobulins"/>
    <property type="match status" value="4"/>
</dbReference>
<dbReference type="GO" id="GO:0030017">
    <property type="term" value="C:sarcomere"/>
    <property type="evidence" value="ECO:0007669"/>
    <property type="project" value="UniProtKB-ARBA"/>
</dbReference>
<comment type="caution">
    <text evidence="6">The sequence shown here is derived from an EMBL/GenBank/DDBJ whole genome shotgun (WGS) entry which is preliminary data.</text>
</comment>
<evidence type="ECO:0000259" key="5">
    <source>
        <dbReference type="PROSITE" id="PS50853"/>
    </source>
</evidence>
<feature type="domain" description="Ig-like" evidence="4">
    <location>
        <begin position="251"/>
        <end position="344"/>
    </location>
</feature>
<proteinExistence type="predicted"/>
<evidence type="ECO:0000256" key="1">
    <source>
        <dbReference type="ARBA" id="ARBA00022737"/>
    </source>
</evidence>
<dbReference type="GO" id="GO:0030154">
    <property type="term" value="P:cell differentiation"/>
    <property type="evidence" value="ECO:0007669"/>
    <property type="project" value="UniProtKB-ARBA"/>
</dbReference>
<dbReference type="PANTHER" id="PTHR14340:SF13">
    <property type="entry name" value="TITIN"/>
    <property type="match status" value="1"/>
</dbReference>
<dbReference type="GO" id="GO:0009653">
    <property type="term" value="P:anatomical structure morphogenesis"/>
    <property type="evidence" value="ECO:0007669"/>
    <property type="project" value="UniProtKB-ARBA"/>
</dbReference>
<keyword evidence="2" id="KW-0393">Immunoglobulin domain</keyword>
<dbReference type="InterPro" id="IPR013783">
    <property type="entry name" value="Ig-like_fold"/>
</dbReference>
<reference evidence="6" key="1">
    <citation type="submission" date="2023-11" db="EMBL/GenBank/DDBJ databases">
        <title>Genome assemblies of two species of porcelain crab, Petrolisthes cinctipes and Petrolisthes manimaculis (Anomura: Porcellanidae).</title>
        <authorList>
            <person name="Angst P."/>
        </authorList>
    </citation>
    <scope>NUCLEOTIDE SEQUENCE</scope>
    <source>
        <strain evidence="6">PB745_02</strain>
        <tissue evidence="6">Gill</tissue>
    </source>
</reference>
<dbReference type="InterPro" id="IPR013098">
    <property type="entry name" value="Ig_I-set"/>
</dbReference>
<dbReference type="AlphaFoldDB" id="A0AAE1PET7"/>
<keyword evidence="7" id="KW-1185">Reference proteome</keyword>
<dbReference type="SMART" id="SM00409">
    <property type="entry name" value="IG"/>
    <property type="match status" value="2"/>
</dbReference>
<dbReference type="PROSITE" id="PS50835">
    <property type="entry name" value="IG_LIKE"/>
    <property type="match status" value="2"/>
</dbReference>
<evidence type="ECO:0000256" key="3">
    <source>
        <dbReference type="SAM" id="MobiDB-lite"/>
    </source>
</evidence>
<dbReference type="SUPFAM" id="SSF48726">
    <property type="entry name" value="Immunoglobulin"/>
    <property type="match status" value="2"/>
</dbReference>
<dbReference type="Pfam" id="PF00041">
    <property type="entry name" value="fn3"/>
    <property type="match status" value="2"/>
</dbReference>
<dbReference type="Proteomes" id="UP001292094">
    <property type="component" value="Unassembled WGS sequence"/>
</dbReference>